<dbReference type="Gene3D" id="3.30.70.1320">
    <property type="entry name" value="Multidrug efflux transporter AcrB pore domain like"/>
    <property type="match status" value="1"/>
</dbReference>
<evidence type="ECO:0000313" key="1">
    <source>
        <dbReference type="EMBL" id="TDP28426.1"/>
    </source>
</evidence>
<protein>
    <submittedName>
        <fullName evidence="1">AcrB/AcrD/AcrF family protein</fullName>
    </submittedName>
</protein>
<dbReference type="Pfam" id="PF00873">
    <property type="entry name" value="ACR_tran"/>
    <property type="match status" value="1"/>
</dbReference>
<dbReference type="FunFam" id="3.30.70.1430:FF:000001">
    <property type="entry name" value="Efflux pump membrane transporter"/>
    <property type="match status" value="1"/>
</dbReference>
<dbReference type="GO" id="GO:0005886">
    <property type="term" value="C:plasma membrane"/>
    <property type="evidence" value="ECO:0007669"/>
    <property type="project" value="TreeGrafter"/>
</dbReference>
<sequence>MFRFFIDRPLFSSVISIFIVLIGIVALRALPIEQYPNVVPPQVVVSATYPGASADVIAESVAAPLEQEINGVDDMIYMESTSTDSGMLQITVSFAMGTDPDQAEININNRVQAAISTLPQIVRDLGVQVQSQSTNILMVPVLFSPDASKGTLGPC</sequence>
<dbReference type="PANTHER" id="PTHR32063">
    <property type="match status" value="1"/>
</dbReference>
<dbReference type="GO" id="GO:0042910">
    <property type="term" value="F:xenobiotic transmembrane transporter activity"/>
    <property type="evidence" value="ECO:0007669"/>
    <property type="project" value="TreeGrafter"/>
</dbReference>
<comment type="caution">
    <text evidence="1">The sequence shown here is derived from an EMBL/GenBank/DDBJ whole genome shotgun (WGS) entry which is preliminary data.</text>
</comment>
<dbReference type="Gene3D" id="3.30.70.1430">
    <property type="entry name" value="Multidrug efflux transporter AcrB pore domain"/>
    <property type="match status" value="1"/>
</dbReference>
<dbReference type="Proteomes" id="UP000295531">
    <property type="component" value="Unassembled WGS sequence"/>
</dbReference>
<dbReference type="RefSeq" id="WP_279513252.1">
    <property type="nucleotide sequence ID" value="NZ_SNXI01000021.1"/>
</dbReference>
<reference evidence="1 2" key="1">
    <citation type="submission" date="2019-03" db="EMBL/GenBank/DDBJ databases">
        <title>Freshwater and sediment microbial communities from various areas in North America, analyzing microbe dynamics in response to fracking.</title>
        <authorList>
            <person name="Lamendella R."/>
        </authorList>
    </citation>
    <scope>NUCLEOTIDE SEQUENCE [LARGE SCALE GENOMIC DNA]</scope>
    <source>
        <strain evidence="1 2">18_TX</strain>
    </source>
</reference>
<dbReference type="SUPFAM" id="SSF82693">
    <property type="entry name" value="Multidrug efflux transporter AcrB pore domain, PN1, PN2, PC1 and PC2 subdomains"/>
    <property type="match status" value="1"/>
</dbReference>
<gene>
    <name evidence="1" type="ORF">DEU29_1211</name>
</gene>
<dbReference type="PANTHER" id="PTHR32063:SF13">
    <property type="entry name" value="MULTIDRUG EFFLUX PUMP SUBUNIT ACRB-RELATED"/>
    <property type="match status" value="1"/>
</dbReference>
<dbReference type="PRINTS" id="PR00702">
    <property type="entry name" value="ACRIFLAVINRP"/>
</dbReference>
<dbReference type="AlphaFoldDB" id="A0A4R6NYE8"/>
<proteinExistence type="predicted"/>
<keyword evidence="2" id="KW-1185">Reference proteome</keyword>
<dbReference type="Gene3D" id="1.20.1640.10">
    <property type="entry name" value="Multidrug efflux transporter AcrB transmembrane domain"/>
    <property type="match status" value="1"/>
</dbReference>
<name>A0A4R6NYE8_9GAMM</name>
<organism evidence="1 2">
    <name type="scientific">Idiomarina aquatica</name>
    <dbReference type="NCBI Taxonomy" id="1327752"/>
    <lineage>
        <taxon>Bacteria</taxon>
        <taxon>Pseudomonadati</taxon>
        <taxon>Pseudomonadota</taxon>
        <taxon>Gammaproteobacteria</taxon>
        <taxon>Alteromonadales</taxon>
        <taxon>Idiomarinaceae</taxon>
        <taxon>Idiomarina</taxon>
    </lineage>
</organism>
<accession>A0A4R6NYE8</accession>
<dbReference type="EMBL" id="SNXI01000021">
    <property type="protein sequence ID" value="TDP28426.1"/>
    <property type="molecule type" value="Genomic_DNA"/>
</dbReference>
<dbReference type="InterPro" id="IPR001036">
    <property type="entry name" value="Acrflvin-R"/>
</dbReference>
<evidence type="ECO:0000313" key="2">
    <source>
        <dbReference type="Proteomes" id="UP000295531"/>
    </source>
</evidence>